<organism evidence="2 3">
    <name type="scientific">Phyllobacterium salinisoli</name>
    <dbReference type="NCBI Taxonomy" id="1899321"/>
    <lineage>
        <taxon>Bacteria</taxon>
        <taxon>Pseudomonadati</taxon>
        <taxon>Pseudomonadota</taxon>
        <taxon>Alphaproteobacteria</taxon>
        <taxon>Hyphomicrobiales</taxon>
        <taxon>Phyllobacteriaceae</taxon>
        <taxon>Phyllobacterium</taxon>
    </lineage>
</organism>
<keyword evidence="1 2" id="KW-0413">Isomerase</keyword>
<accession>A0A368K5T3</accession>
<dbReference type="InterPro" id="IPR011051">
    <property type="entry name" value="RmlC_Cupin_sf"/>
</dbReference>
<gene>
    <name evidence="2" type="primary">iolB</name>
    <name evidence="2" type="ORF">DUT91_10620</name>
</gene>
<comment type="caution">
    <text evidence="2">The sequence shown here is derived from an EMBL/GenBank/DDBJ whole genome shotgun (WGS) entry which is preliminary data.</text>
</comment>
<dbReference type="EMBL" id="QOZG01000004">
    <property type="protein sequence ID" value="RCS23732.1"/>
    <property type="molecule type" value="Genomic_DNA"/>
</dbReference>
<evidence type="ECO:0000313" key="3">
    <source>
        <dbReference type="Proteomes" id="UP000253420"/>
    </source>
</evidence>
<dbReference type="Pfam" id="PF04962">
    <property type="entry name" value="KduI"/>
    <property type="match status" value="1"/>
</dbReference>
<dbReference type="OrthoDB" id="6121073at2"/>
<dbReference type="SUPFAM" id="SSF51182">
    <property type="entry name" value="RmlC-like cupins"/>
    <property type="match status" value="1"/>
</dbReference>
<dbReference type="NCBIfam" id="TIGR04378">
    <property type="entry name" value="myo_inos_iolB"/>
    <property type="match status" value="1"/>
</dbReference>
<dbReference type="InterPro" id="IPR014710">
    <property type="entry name" value="RmlC-like_jellyroll"/>
</dbReference>
<dbReference type="RefSeq" id="WP_114440373.1">
    <property type="nucleotide sequence ID" value="NZ_QOZG01000004.1"/>
</dbReference>
<keyword evidence="3" id="KW-1185">Reference proteome</keyword>
<reference evidence="2 3" key="1">
    <citation type="submission" date="2018-07" db="EMBL/GenBank/DDBJ databases">
        <title>The draft genome of Phyllobacterium salinisoli.</title>
        <authorList>
            <person name="Liu L."/>
            <person name="Li L."/>
            <person name="Zhang X."/>
            <person name="Liang L."/>
        </authorList>
    </citation>
    <scope>NUCLEOTIDE SEQUENCE [LARGE SCALE GENOMIC DNA]</scope>
    <source>
        <strain evidence="2 3">LLAN61</strain>
    </source>
</reference>
<dbReference type="InterPro" id="IPR024203">
    <property type="entry name" value="Deoxy-glucuronate_isom_IolB"/>
</dbReference>
<dbReference type="GO" id="GO:0008880">
    <property type="term" value="F:glucuronate isomerase activity"/>
    <property type="evidence" value="ECO:0007669"/>
    <property type="project" value="InterPro"/>
</dbReference>
<dbReference type="PANTHER" id="PTHR39193:SF1">
    <property type="entry name" value="5-DEOXY-GLUCURONATE ISOMERASE"/>
    <property type="match status" value="1"/>
</dbReference>
<dbReference type="InterPro" id="IPR021120">
    <property type="entry name" value="KduI/IolB_isomerase"/>
</dbReference>
<protein>
    <submittedName>
        <fullName evidence="2">5-deoxy-glucuronate isomerase</fullName>
        <ecNumber evidence="2">5.3.1.30</ecNumber>
    </submittedName>
</protein>
<dbReference type="GO" id="GO:0019310">
    <property type="term" value="P:inositol catabolic process"/>
    <property type="evidence" value="ECO:0007669"/>
    <property type="project" value="InterPro"/>
</dbReference>
<dbReference type="AlphaFoldDB" id="A0A368K5T3"/>
<dbReference type="Gene3D" id="2.60.120.10">
    <property type="entry name" value="Jelly Rolls"/>
    <property type="match status" value="2"/>
</dbReference>
<dbReference type="PIRSF" id="PIRSF036628">
    <property type="entry name" value="IolB"/>
    <property type="match status" value="1"/>
</dbReference>
<dbReference type="GO" id="GO:0102482">
    <property type="term" value="F:5-deoxy-D-glucuronate isomerase activity"/>
    <property type="evidence" value="ECO:0007669"/>
    <property type="project" value="UniProtKB-EC"/>
</dbReference>
<name>A0A368K5T3_9HYPH</name>
<sequence>MSKLHVKPAADTGRTIDITPQSAGWTYVGFALHRLASGGIASGSESGRETCLVFVTGRGKVVADGKDLGVLGERMSPFEGKPWSVYVPAGASWTVEASTDLELAVCTAPGKPHSHPLRVIAPQTLGQETRGKGTNVRHVVNILPETDPAADSLLVVEVITPGGHTSSYPPHKHDKDDLPRESSLEETYYHRLNPPQGFAFQRVYTDADKTGKRRLDEVMAVEDGDATMVPEGYHPCGAIHGYDLYYLNVMAGPKRTWKFHNAPEHEWLLKS</sequence>
<evidence type="ECO:0000256" key="1">
    <source>
        <dbReference type="ARBA" id="ARBA00023235"/>
    </source>
</evidence>
<dbReference type="Proteomes" id="UP000253420">
    <property type="component" value="Unassembled WGS sequence"/>
</dbReference>
<dbReference type="PANTHER" id="PTHR39193">
    <property type="entry name" value="5-DEOXY-GLUCURONATE ISOMERASE"/>
    <property type="match status" value="1"/>
</dbReference>
<proteinExistence type="predicted"/>
<dbReference type="EC" id="5.3.1.30" evidence="2"/>
<evidence type="ECO:0000313" key="2">
    <source>
        <dbReference type="EMBL" id="RCS23732.1"/>
    </source>
</evidence>